<dbReference type="KEGG" id="aplc:110973959"/>
<dbReference type="InterPro" id="IPR000407">
    <property type="entry name" value="GDA1_CD39_NTPase"/>
</dbReference>
<keyword evidence="4" id="KW-0067">ATP-binding</keyword>
<evidence type="ECO:0000256" key="1">
    <source>
        <dbReference type="ARBA" id="ARBA00009283"/>
    </source>
</evidence>
<name>A0A8B7XLC6_ACAPL</name>
<evidence type="ECO:0000256" key="4">
    <source>
        <dbReference type="PIRSR" id="PIRSR600407-2"/>
    </source>
</evidence>
<keyword evidence="6" id="KW-1185">Reference proteome</keyword>
<reference evidence="7" key="1">
    <citation type="submission" date="2025-08" db="UniProtKB">
        <authorList>
            <consortium name="RefSeq"/>
        </authorList>
    </citation>
    <scope>IDENTIFICATION</scope>
</reference>
<dbReference type="Gene3D" id="3.30.420.150">
    <property type="entry name" value="Exopolyphosphatase. Domain 2"/>
    <property type="match status" value="1"/>
</dbReference>
<keyword evidence="5" id="KW-0812">Transmembrane</keyword>
<dbReference type="PANTHER" id="PTHR11782:SF83">
    <property type="entry name" value="GUANOSINE-DIPHOSPHATASE"/>
    <property type="match status" value="1"/>
</dbReference>
<protein>
    <submittedName>
        <fullName evidence="7">Ectonucleoside triphosphate diphosphohydrolase 8-like</fullName>
    </submittedName>
</protein>
<dbReference type="AlphaFoldDB" id="A0A8B7XLC6"/>
<dbReference type="Proteomes" id="UP000694845">
    <property type="component" value="Unplaced"/>
</dbReference>
<dbReference type="OMA" id="CAVSNFV"/>
<dbReference type="OrthoDB" id="6372431at2759"/>
<dbReference type="RefSeq" id="XP_022080921.1">
    <property type="nucleotide sequence ID" value="XM_022225229.1"/>
</dbReference>
<feature type="active site" description="Proton acceptor" evidence="3">
    <location>
        <position position="174"/>
    </location>
</feature>
<dbReference type="GO" id="GO:0009134">
    <property type="term" value="P:nucleoside diphosphate catabolic process"/>
    <property type="evidence" value="ECO:0007669"/>
    <property type="project" value="TreeGrafter"/>
</dbReference>
<dbReference type="GO" id="GO:0005886">
    <property type="term" value="C:plasma membrane"/>
    <property type="evidence" value="ECO:0007669"/>
    <property type="project" value="TreeGrafter"/>
</dbReference>
<evidence type="ECO:0000256" key="2">
    <source>
        <dbReference type="ARBA" id="ARBA00022801"/>
    </source>
</evidence>
<evidence type="ECO:0000256" key="5">
    <source>
        <dbReference type="SAM" id="Phobius"/>
    </source>
</evidence>
<dbReference type="GO" id="GO:0045134">
    <property type="term" value="F:UDP phosphatase activity"/>
    <property type="evidence" value="ECO:0007669"/>
    <property type="project" value="TreeGrafter"/>
</dbReference>
<dbReference type="GO" id="GO:0005524">
    <property type="term" value="F:ATP binding"/>
    <property type="evidence" value="ECO:0007669"/>
    <property type="project" value="UniProtKB-KW"/>
</dbReference>
<keyword evidence="5" id="KW-1133">Transmembrane helix</keyword>
<dbReference type="CDD" id="cd24044">
    <property type="entry name" value="ASKHA_NBD_NTPDase1-like"/>
    <property type="match status" value="1"/>
</dbReference>
<evidence type="ECO:0000256" key="3">
    <source>
        <dbReference type="PIRSR" id="PIRSR600407-1"/>
    </source>
</evidence>
<organism evidence="6 7">
    <name type="scientific">Acanthaster planci</name>
    <name type="common">Crown-of-thorns starfish</name>
    <dbReference type="NCBI Taxonomy" id="133434"/>
    <lineage>
        <taxon>Eukaryota</taxon>
        <taxon>Metazoa</taxon>
        <taxon>Echinodermata</taxon>
        <taxon>Eleutherozoa</taxon>
        <taxon>Asterozoa</taxon>
        <taxon>Asteroidea</taxon>
        <taxon>Valvatacea</taxon>
        <taxon>Valvatida</taxon>
        <taxon>Acanthasteridae</taxon>
        <taxon>Acanthaster</taxon>
    </lineage>
</organism>
<feature type="transmembrane region" description="Helical" evidence="5">
    <location>
        <begin position="496"/>
        <end position="518"/>
    </location>
</feature>
<dbReference type="Gene3D" id="3.30.420.40">
    <property type="match status" value="1"/>
</dbReference>
<keyword evidence="5" id="KW-0472">Membrane</keyword>
<evidence type="ECO:0000313" key="7">
    <source>
        <dbReference type="RefSeq" id="XP_022080921.1"/>
    </source>
</evidence>
<keyword evidence="4" id="KW-0547">Nucleotide-binding</keyword>
<accession>A0A8B7XLC6</accession>
<dbReference type="GO" id="GO:0004382">
    <property type="term" value="F:GDP phosphatase activity"/>
    <property type="evidence" value="ECO:0007669"/>
    <property type="project" value="TreeGrafter"/>
</dbReference>
<feature type="binding site" evidence="4">
    <location>
        <begin position="221"/>
        <end position="225"/>
    </location>
    <ligand>
        <name>ATP</name>
        <dbReference type="ChEBI" id="CHEBI:30616"/>
    </ligand>
</feature>
<proteinExistence type="inferred from homology"/>
<feature type="transmembrane region" description="Helical" evidence="5">
    <location>
        <begin position="12"/>
        <end position="32"/>
    </location>
</feature>
<dbReference type="GeneID" id="110973959"/>
<dbReference type="Pfam" id="PF01150">
    <property type="entry name" value="GDA1_CD39"/>
    <property type="match status" value="1"/>
</dbReference>
<dbReference type="GO" id="GO:0017111">
    <property type="term" value="F:ribonucleoside triphosphate phosphatase activity"/>
    <property type="evidence" value="ECO:0007669"/>
    <property type="project" value="TreeGrafter"/>
</dbReference>
<comment type="similarity">
    <text evidence="1">Belongs to the GDA1/CD39 NTPase family.</text>
</comment>
<evidence type="ECO:0000313" key="6">
    <source>
        <dbReference type="Proteomes" id="UP000694845"/>
    </source>
</evidence>
<dbReference type="PANTHER" id="PTHR11782">
    <property type="entry name" value="ADENOSINE/GUANOSINE DIPHOSPHATASE"/>
    <property type="match status" value="1"/>
</dbReference>
<sequence length="543" mass="59510">MKTPKKSIGNWEWMILGVVLLILSIIGVVVVAKSKEYYCSPVEFEIVFDAGSSHTSMAVYQWLADTTKGTGVVGQLAFARECGDAGLSSYANDPEGVVPGLQDCLDLAELVLPEYTRKDVPLFLAATAGMRLLNATDPGKSDAVFEVVRRTFADTPFYFENEKSQVRILSGNKEGTSSWISANYLGENLGVEPVTGGIVDVLTPREPIPTRPTLGALDLGGASTQITFIPEDPSQIPAEYRSKLRLYGTDYELYTHSFLCYGADEGTRRLEANLVKESGFAEVTLNPCSPVGYSYVVTGEYLWKAPCSKGPKAMEGWGSEVTPAPGVTEDVMASIEYRLNGTGNPDECYRVTKSLFDFNATCAVAPCSFNGVYTPLPRGSFKGISNYAYTTAGIGLTTTPTIDEFISAADDYCRKTYEELKVLPEKMKYKILYCFRSMFIRALLFDAYKFDEKTWDIEFTSEVNGIDFGWALGFAINATGWIPEEPACVGLAPATFIGFVVIFTIVMMIGFALFAHGVRRGIFGKRSPRCSVDKSYHPQPQSA</sequence>
<keyword evidence="2" id="KW-0378">Hydrolase</keyword>
<gene>
    <name evidence="7" type="primary">LOC110973959</name>
</gene>